<dbReference type="GeneID" id="72061980"/>
<dbReference type="KEGG" id="ptkz:JDV02_000013"/>
<evidence type="ECO:0000313" key="2">
    <source>
        <dbReference type="Proteomes" id="UP000829364"/>
    </source>
</evidence>
<dbReference type="Proteomes" id="UP000829364">
    <property type="component" value="Chromosome 1"/>
</dbReference>
<dbReference type="RefSeq" id="XP_047836737.1">
    <property type="nucleotide sequence ID" value="XM_047980780.1"/>
</dbReference>
<keyword evidence="2" id="KW-1185">Reference proteome</keyword>
<dbReference type="EMBL" id="CP086354">
    <property type="protein sequence ID" value="UNI13256.1"/>
    <property type="molecule type" value="Genomic_DNA"/>
</dbReference>
<sequence>MALTRTGAEPRDILRTGSHVMAARRHRRWQIKRAESHGAGQALDANANGDAAWPIPGKLQSLSSWALAPSPPTPAALLTPAHPPQLVLRISRLTNVMHRGNVLEKPVQVSIHRRTRGA</sequence>
<dbReference type="AlphaFoldDB" id="A0A9Q8Q5U7"/>
<accession>A0A9Q8Q5U7</accession>
<name>A0A9Q8Q5U7_9HYPO</name>
<gene>
    <name evidence="1" type="ORF">JDV02_000013</name>
</gene>
<evidence type="ECO:0000313" key="1">
    <source>
        <dbReference type="EMBL" id="UNI13256.1"/>
    </source>
</evidence>
<reference evidence="1" key="1">
    <citation type="submission" date="2021-11" db="EMBL/GenBank/DDBJ databases">
        <title>Purpureocillium_takamizusanense_genome.</title>
        <authorList>
            <person name="Nguyen N.-H."/>
        </authorList>
    </citation>
    <scope>NUCLEOTIDE SEQUENCE</scope>
    <source>
        <strain evidence="1">PT3</strain>
    </source>
</reference>
<protein>
    <submittedName>
        <fullName evidence="1">Uncharacterized protein</fullName>
    </submittedName>
</protein>
<organism evidence="1 2">
    <name type="scientific">Purpureocillium takamizusanense</name>
    <dbReference type="NCBI Taxonomy" id="2060973"/>
    <lineage>
        <taxon>Eukaryota</taxon>
        <taxon>Fungi</taxon>
        <taxon>Dikarya</taxon>
        <taxon>Ascomycota</taxon>
        <taxon>Pezizomycotina</taxon>
        <taxon>Sordariomycetes</taxon>
        <taxon>Hypocreomycetidae</taxon>
        <taxon>Hypocreales</taxon>
        <taxon>Ophiocordycipitaceae</taxon>
        <taxon>Purpureocillium</taxon>
    </lineage>
</organism>
<proteinExistence type="predicted"/>